<name>A0A0C2WVI3_AMAMK</name>
<keyword evidence="2" id="KW-1185">Reference proteome</keyword>
<proteinExistence type="predicted"/>
<dbReference type="InParanoid" id="A0A0C2WVI3"/>
<organism evidence="1 2">
    <name type="scientific">Amanita muscaria (strain Koide BX008)</name>
    <dbReference type="NCBI Taxonomy" id="946122"/>
    <lineage>
        <taxon>Eukaryota</taxon>
        <taxon>Fungi</taxon>
        <taxon>Dikarya</taxon>
        <taxon>Basidiomycota</taxon>
        <taxon>Agaricomycotina</taxon>
        <taxon>Agaricomycetes</taxon>
        <taxon>Agaricomycetidae</taxon>
        <taxon>Agaricales</taxon>
        <taxon>Pluteineae</taxon>
        <taxon>Amanitaceae</taxon>
        <taxon>Amanita</taxon>
    </lineage>
</organism>
<protein>
    <submittedName>
        <fullName evidence="1">Uncharacterized protein</fullName>
    </submittedName>
</protein>
<dbReference type="Proteomes" id="UP000054549">
    <property type="component" value="Unassembled WGS sequence"/>
</dbReference>
<gene>
    <name evidence="1" type="ORF">M378DRAFT_199837</name>
</gene>
<sequence>MPPADFFDSTPKNTEPCGGPENIHDGCGMIFERWPPGSTLCSMCKKLKNTDITREEALNLQDTLTQCESCGLCGTNIRNPCGTCLRKEATEASLSPPNAEAAMNRRNRMEGHLGKNAAAVNVGATTPEAELNALRSNTGKVGHFSVLYECRRSNAPGSVDKVLGKGCAPYSEKLTMLQLQERIVNEVNPRWTDKHTSDLQLNETELRARGNVAFPPDVLGLTLREWYNRYNRSETREVFLSFPTGMGKITKGAAFSLELFIHVDQYLERTGEEQCISGMFGSEISNRQKRKAVKAMNSANSKVKRNKAGGTVLQSRFLSTTELADLPDVRTANYIYFKRTTCTVHPDTGKPSLVETASYEPGLLDDDKIELTSATHGRTKEIYGRLNLTVVSVVAPSRFGTKSHEGCPESCECDQVAAFDLTVDRHFVLVEAMLGCHRPP</sequence>
<evidence type="ECO:0000313" key="1">
    <source>
        <dbReference type="EMBL" id="KIL60348.1"/>
    </source>
</evidence>
<reference evidence="1 2" key="1">
    <citation type="submission" date="2014-04" db="EMBL/GenBank/DDBJ databases">
        <title>Evolutionary Origins and Diversification of the Mycorrhizal Mutualists.</title>
        <authorList>
            <consortium name="DOE Joint Genome Institute"/>
            <consortium name="Mycorrhizal Genomics Consortium"/>
            <person name="Kohler A."/>
            <person name="Kuo A."/>
            <person name="Nagy L.G."/>
            <person name="Floudas D."/>
            <person name="Copeland A."/>
            <person name="Barry K.W."/>
            <person name="Cichocki N."/>
            <person name="Veneault-Fourrey C."/>
            <person name="LaButti K."/>
            <person name="Lindquist E.A."/>
            <person name="Lipzen A."/>
            <person name="Lundell T."/>
            <person name="Morin E."/>
            <person name="Murat C."/>
            <person name="Riley R."/>
            <person name="Ohm R."/>
            <person name="Sun H."/>
            <person name="Tunlid A."/>
            <person name="Henrissat B."/>
            <person name="Grigoriev I.V."/>
            <person name="Hibbett D.S."/>
            <person name="Martin F."/>
        </authorList>
    </citation>
    <scope>NUCLEOTIDE SEQUENCE [LARGE SCALE GENOMIC DNA]</scope>
    <source>
        <strain evidence="1 2">Koide BX008</strain>
    </source>
</reference>
<dbReference type="HOGENOM" id="CLU_597955_0_0_1"/>
<evidence type="ECO:0000313" key="2">
    <source>
        <dbReference type="Proteomes" id="UP000054549"/>
    </source>
</evidence>
<dbReference type="OrthoDB" id="3054978at2759"/>
<dbReference type="AlphaFoldDB" id="A0A0C2WVI3"/>
<dbReference type="EMBL" id="KN818300">
    <property type="protein sequence ID" value="KIL60348.1"/>
    <property type="molecule type" value="Genomic_DNA"/>
</dbReference>
<accession>A0A0C2WVI3</accession>